<evidence type="ECO:0000313" key="2">
    <source>
        <dbReference type="Proteomes" id="UP000309038"/>
    </source>
</evidence>
<gene>
    <name evidence="1" type="ORF">EW026_g2653</name>
</gene>
<dbReference type="EMBL" id="SGPJ01000069">
    <property type="protein sequence ID" value="THG99770.1"/>
    <property type="molecule type" value="Genomic_DNA"/>
</dbReference>
<keyword evidence="2" id="KW-1185">Reference proteome</keyword>
<dbReference type="AlphaFoldDB" id="A0A4S4KNM9"/>
<comment type="caution">
    <text evidence="1">The sequence shown here is derived from an EMBL/GenBank/DDBJ whole genome shotgun (WGS) entry which is preliminary data.</text>
</comment>
<accession>A0A4S4KNM9</accession>
<protein>
    <submittedName>
        <fullName evidence="1">Uncharacterized protein</fullName>
    </submittedName>
</protein>
<proteinExistence type="predicted"/>
<organism evidence="1 2">
    <name type="scientific">Hermanssonia centrifuga</name>
    <dbReference type="NCBI Taxonomy" id="98765"/>
    <lineage>
        <taxon>Eukaryota</taxon>
        <taxon>Fungi</taxon>
        <taxon>Dikarya</taxon>
        <taxon>Basidiomycota</taxon>
        <taxon>Agaricomycotina</taxon>
        <taxon>Agaricomycetes</taxon>
        <taxon>Polyporales</taxon>
        <taxon>Meruliaceae</taxon>
        <taxon>Hermanssonia</taxon>
    </lineage>
</organism>
<name>A0A4S4KNM9_9APHY</name>
<sequence length="890" mass="99104">MIAAATPEPCERCLALFKQKNFKNTLSKKQVPDENKKYTPKVFRNQGLGEMYSRYIGLRSIVENPDSQHSPFMRFTQAVLDGTFKNDICVGFIRAMMLKIDKVERGVGMQNFKYAPAYDEFMHIINIHSPKAYRFIKEHIPGRMERNIRHNEARQPRFPLGITQRTFDLVQIHINKLEYHGPLGLSCDDTKLHPAFRPYYTNGDDGCYILGGTGEPLQIANPDEFNDAVTSGQLEKATKLRLWCLTIPLPKVAPLIIAALAIGNKANADELRPFTTKIIDGLTKCGINLVSLATDGAAVERSIQTFLEDGAARKLDYKIRHPSLEGKTIDLTIPCFGSDEQGWKPVVMIQDSQHARKTYRNNAYSGSRLLTLGNDVVMYTHARAIALRMGRSIIETSRRHIVKDFTLLDFYHMIPKLMVQLREVVLRAHHSNGKERAGGYTHTYTDHREADLGKLRIFPSDEEVHTSAEAAHEEALSLFTLLGVPPTSLSFSSPSNSAWFVNNTSAYGVIDSDWRDGDSDSESEFDEDGDCGDEAAHLDNLIYRMEEFNRCTEREEMKLSNLSFAAISLSIEDSVAIHNLPEWSEDEVSQVMKEAADAIAEALAGGNSSASQSSDIDLEAQVNSTCNGNDINLDELISIRRAHQTKQASKGVRVRTVKDDVTANSSQSARQQLIRKLEEIIKQEQERGVGSGLERAARYTEGTKNKTGNSANAADVAKTRASKLLTRRRIVFKKYIPHLEIIRDAGISMLRPLKEVFNTATDGQGACFGLMLADNKVVLAKLLSVYSKAGGKNVQTYEHAVGRKFSSIPSNFGQPLIKRHAFLPSNAFLCALSTAPTTVTGNLIEISLDDYQIFKTLLASLPAVRLAVNELGKKRRKKGEAGEDETEDEV</sequence>
<reference evidence="1 2" key="1">
    <citation type="submission" date="2019-02" db="EMBL/GenBank/DDBJ databases">
        <title>Genome sequencing of the rare red list fungi Phlebia centrifuga.</title>
        <authorList>
            <person name="Buettner E."/>
            <person name="Kellner H."/>
        </authorList>
    </citation>
    <scope>NUCLEOTIDE SEQUENCE [LARGE SCALE GENOMIC DNA]</scope>
    <source>
        <strain evidence="1 2">DSM 108282</strain>
    </source>
</reference>
<dbReference type="Proteomes" id="UP000309038">
    <property type="component" value="Unassembled WGS sequence"/>
</dbReference>
<evidence type="ECO:0000313" key="1">
    <source>
        <dbReference type="EMBL" id="THG99770.1"/>
    </source>
</evidence>